<gene>
    <name evidence="1" type="ORF">ACFFIT_06005</name>
</gene>
<proteinExistence type="predicted"/>
<comment type="caution">
    <text evidence="1">The sequence shown here is derived from an EMBL/GenBank/DDBJ whole genome shotgun (WGS) entry which is preliminary data.</text>
</comment>
<dbReference type="Gene3D" id="3.30.1330.30">
    <property type="match status" value="1"/>
</dbReference>
<dbReference type="RefSeq" id="WP_385876743.1">
    <property type="nucleotide sequence ID" value="NZ_JBHLXE010000070.1"/>
</dbReference>
<evidence type="ECO:0000313" key="2">
    <source>
        <dbReference type="Proteomes" id="UP001589758"/>
    </source>
</evidence>
<dbReference type="InterPro" id="IPR041289">
    <property type="entry name" value="Bact_RF_family3"/>
</dbReference>
<protein>
    <submittedName>
        <fullName evidence="1">Uncharacterized protein</fullName>
    </submittedName>
</protein>
<organism evidence="1 2">
    <name type="scientific">Thorsellia kenyensis</name>
    <dbReference type="NCBI Taxonomy" id="1549888"/>
    <lineage>
        <taxon>Bacteria</taxon>
        <taxon>Pseudomonadati</taxon>
        <taxon>Pseudomonadota</taxon>
        <taxon>Gammaproteobacteria</taxon>
        <taxon>Enterobacterales</taxon>
        <taxon>Thorselliaceae</taxon>
        <taxon>Thorsellia</taxon>
    </lineage>
</organism>
<dbReference type="InterPro" id="IPR029064">
    <property type="entry name" value="Ribosomal_eL30-like_sf"/>
</dbReference>
<keyword evidence="2" id="KW-1185">Reference proteome</keyword>
<dbReference type="EMBL" id="JBHLXE010000070">
    <property type="protein sequence ID" value="MFC0179639.1"/>
    <property type="molecule type" value="Genomic_DNA"/>
</dbReference>
<name>A0ABV6C9J0_9GAMM</name>
<accession>A0ABV6C9J0</accession>
<evidence type="ECO:0000313" key="1">
    <source>
        <dbReference type="EMBL" id="MFC0179639.1"/>
    </source>
</evidence>
<dbReference type="Pfam" id="PF18845">
    <property type="entry name" value="baeRF_family3"/>
    <property type="match status" value="1"/>
</dbReference>
<reference evidence="1 2" key="1">
    <citation type="submission" date="2024-09" db="EMBL/GenBank/DDBJ databases">
        <authorList>
            <person name="Sun Q."/>
            <person name="Mori K."/>
        </authorList>
    </citation>
    <scope>NUCLEOTIDE SEQUENCE [LARGE SCALE GENOMIC DNA]</scope>
    <source>
        <strain evidence="1 2">CCM 8545</strain>
    </source>
</reference>
<dbReference type="Proteomes" id="UP001589758">
    <property type="component" value="Unassembled WGS sequence"/>
</dbReference>
<sequence length="368" mass="40565">MLHIDLPCVSEISQLANENADACVSIFLKTSPLREELHSSKVELSNLVKTAVQKLEAINLDKRRLAAITEQLDDLLADDSFWRLHSSALAVFVTADKLVTYRLPNEITSRVEVSSTFYIKPLLRSLTFSHSADILVLTENSVRLIEFFENGQAVEENIAELPSKGMHALLANPDGMGQVAMHKESARLTQYVRYINQVLRPYYLQNNQPLILVATDHIAALFKKHCNLPNLIQTHVNLSADNTSVAELVELARPVLALHHKAQLDAALALVAERQNQNRTAFDLSDIARKVTFGAVDTLLVDIDASIPGRICAEGKVTTYDASSAEKGDVIDEITKRALETGAKVVAVRKEDLPQGANSVVAVLRYAL</sequence>